<dbReference type="HOGENOM" id="CLU_3342253_0_0_9"/>
<comment type="caution">
    <text evidence="1">The sequence shown here is derived from an EMBL/GenBank/DDBJ whole genome shotgun (WGS) entry which is preliminary data.</text>
</comment>
<gene>
    <name evidence="1" type="ORF">HMPREF1090_03290</name>
</gene>
<protein>
    <submittedName>
        <fullName evidence="1">Uncharacterized protein</fullName>
    </submittedName>
</protein>
<evidence type="ECO:0000313" key="1">
    <source>
        <dbReference type="EMBL" id="ENZ13009.1"/>
    </source>
</evidence>
<name>A0A0E2HLW4_9FIRM</name>
<evidence type="ECO:0000313" key="2">
    <source>
        <dbReference type="Proteomes" id="UP000013085"/>
    </source>
</evidence>
<accession>A0A0E2HLW4</accession>
<organism evidence="1 2">
    <name type="scientific">[Clostridium] clostridioforme 90A8</name>
    <dbReference type="NCBI Taxonomy" id="999408"/>
    <lineage>
        <taxon>Bacteria</taxon>
        <taxon>Bacillati</taxon>
        <taxon>Bacillota</taxon>
        <taxon>Clostridia</taxon>
        <taxon>Lachnospirales</taxon>
        <taxon>Lachnospiraceae</taxon>
        <taxon>Enterocloster</taxon>
    </lineage>
</organism>
<proteinExistence type="predicted"/>
<dbReference type="PATRIC" id="fig|999408.3.peg.3560"/>
<dbReference type="EMBL" id="AGYR01000036">
    <property type="protein sequence ID" value="ENZ13009.1"/>
    <property type="molecule type" value="Genomic_DNA"/>
</dbReference>
<sequence length="37" mass="4085">METVDIMESSYESVNPGKALTEFSLELLRGSLSHTIV</sequence>
<reference evidence="1 2" key="1">
    <citation type="submission" date="2013-01" db="EMBL/GenBank/DDBJ databases">
        <title>The Genome Sequence of Clostridium clostridioforme 90A8.</title>
        <authorList>
            <consortium name="The Broad Institute Genome Sequencing Platform"/>
            <person name="Earl A."/>
            <person name="Ward D."/>
            <person name="Feldgarden M."/>
            <person name="Gevers D."/>
            <person name="Courvalin P."/>
            <person name="Lambert T."/>
            <person name="Walker B."/>
            <person name="Young S.K."/>
            <person name="Zeng Q."/>
            <person name="Gargeya S."/>
            <person name="Fitzgerald M."/>
            <person name="Haas B."/>
            <person name="Abouelleil A."/>
            <person name="Alvarado L."/>
            <person name="Arachchi H.M."/>
            <person name="Berlin A.M."/>
            <person name="Chapman S.B."/>
            <person name="Dewar J."/>
            <person name="Goldberg J."/>
            <person name="Griggs A."/>
            <person name="Gujja S."/>
            <person name="Hansen M."/>
            <person name="Howarth C."/>
            <person name="Imamovic A."/>
            <person name="Larimer J."/>
            <person name="McCowan C."/>
            <person name="Murphy C."/>
            <person name="Neiman D."/>
            <person name="Pearson M."/>
            <person name="Priest M."/>
            <person name="Roberts A."/>
            <person name="Saif S."/>
            <person name="Shea T."/>
            <person name="Sisk P."/>
            <person name="Sykes S."/>
            <person name="Wortman J."/>
            <person name="Nusbaum C."/>
            <person name="Birren B."/>
        </authorList>
    </citation>
    <scope>NUCLEOTIDE SEQUENCE [LARGE SCALE GENOMIC DNA]</scope>
    <source>
        <strain evidence="1 2">90A8</strain>
    </source>
</reference>
<dbReference type="AlphaFoldDB" id="A0A0E2HLW4"/>
<dbReference type="Proteomes" id="UP000013085">
    <property type="component" value="Unassembled WGS sequence"/>
</dbReference>